<dbReference type="Proteomes" id="UP001295684">
    <property type="component" value="Unassembled WGS sequence"/>
</dbReference>
<feature type="transmembrane region" description="Helical" evidence="1">
    <location>
        <begin position="852"/>
        <end position="881"/>
    </location>
</feature>
<feature type="transmembrane region" description="Helical" evidence="1">
    <location>
        <begin position="917"/>
        <end position="936"/>
    </location>
</feature>
<sequence length="1176" mass="138519">MTSLKYLLRFLNLFCYLISDLSLWIGTNLSEIMKKINFLIYKILKRKKIVKSKIILKRKCSCIKFWIPLILVKINGLLHSHDDPDNKNIIVANEFVSDCYSKLIRAAKSYQTAHKIWKFNAYFWMLRWKNKFVNDLHAKLVILVIKNSGLDKLNLDSCGLFKKIISKTGNLLKPEECDVEFVRKNIPIEKREKCGFEKNLPQRNQKIFAYFTKQIKSLDNLSNKDYKNSKETKNKNPCHKNYEDFEHSSLITTNSDPMFIKIIISKFLRIYKSASESSETKLKFTRKLQLLINKLIEIISSLEPDFQNQGYIYHSLVMLNEILCNKELLDNQEIAYMFYTKHATNTFFSLILKEYNFIECARNMRIFAYEILIKLMLFNSNDAKKSFRVWTHSNDNKNRLFKRMIKLINQFSAYFINTSISKRIQDCLEKTDFRELSLSLQWLTLLCQNGKYWQDYLSSQDNSAKNHNIIRAIIELLRTSVIQLKLEYVLQLLKEIVKFITATLNGRNEVLAIRYVNSSLINHCMKILKKEKMKNEKEFLSGLKKLSFVRKDPQEIKKDAKAEESKSIKEIRALNELKHEILRMINALVFPSTEHQIKSLKNEEIINNIMILNYTQFRIFKDDMYTQELVNKYSSLSKVYNINLGFQSYYLISKLWDNNGIVPSNCVQRKDAEGMWTMYWKLAKGLYKKLKFYKRRYSPIKLKKYERFISNKNLRAEATDFFDSYSSSVEIVLPNGEIVKRYFQILPCFLSFTQSGKDEFWLKANLDNSKTAVCSFVKYATDKVEELFIQQEIQDLPVCPKDVAKEESWLTDVTRFLVITINIILLFGLEINEGEILDKPSIFGLHYKTTRATLLILCSLLFVLFCYIFAIQGTIIMRLMAKRAVRGKKRRNELVTFSRTFRYVIENKEETLEQRNFWCLLPCLIFSFIGIAFNYFWFAFTLLYMVIFSPQILEMTNALWKPKKRIFSTIILSSMVLYWFAILAYVYFGSDFNYIIPDSNQTLTRTLAVIFDSWYKFGLGAFLTENGKSAIVEEINGENQYNLNGARLAFDFGFFFIVPTLLLSILSGIIIDNFGTRRSVSDNIRKKQSEQCFICGKASSDLPDFEEHCKFHHNIWDYMYYIGFIKAMTVTQRTDYRDIYVMQCLTLNQNDWFPAYNELKKKDKLRQEEQPGGIGK</sequence>
<proteinExistence type="predicted"/>
<dbReference type="EMBL" id="CAMPGE010012458">
    <property type="protein sequence ID" value="CAI2371227.1"/>
    <property type="molecule type" value="Genomic_DNA"/>
</dbReference>
<evidence type="ECO:0000256" key="1">
    <source>
        <dbReference type="SAM" id="Phobius"/>
    </source>
</evidence>
<name>A0AAD1UQK6_EUPCR</name>
<feature type="transmembrane region" description="Helical" evidence="1">
    <location>
        <begin position="967"/>
        <end position="988"/>
    </location>
</feature>
<keyword evidence="3" id="KW-1185">Reference proteome</keyword>
<gene>
    <name evidence="2" type="ORF">ECRASSUSDP1_LOCUS12547</name>
</gene>
<dbReference type="InterPro" id="IPR015925">
    <property type="entry name" value="Ryanodine_IP3_receptor"/>
</dbReference>
<keyword evidence="1" id="KW-0472">Membrane</keyword>
<dbReference type="PANTHER" id="PTHR13715">
    <property type="entry name" value="RYANODINE RECEPTOR AND IP3 RECEPTOR"/>
    <property type="match status" value="1"/>
</dbReference>
<evidence type="ECO:0000313" key="2">
    <source>
        <dbReference type="EMBL" id="CAI2371227.1"/>
    </source>
</evidence>
<dbReference type="PANTHER" id="PTHR13715:SF99">
    <property type="entry name" value="INOSITOL 1,4,5-TRISPHOSPHATE RECEPTOR-LIKE PROTEIN A"/>
    <property type="match status" value="1"/>
</dbReference>
<reference evidence="2" key="1">
    <citation type="submission" date="2023-07" db="EMBL/GenBank/DDBJ databases">
        <authorList>
            <consortium name="AG Swart"/>
            <person name="Singh M."/>
            <person name="Singh A."/>
            <person name="Seah K."/>
            <person name="Emmerich C."/>
        </authorList>
    </citation>
    <scope>NUCLEOTIDE SEQUENCE</scope>
    <source>
        <strain evidence="2">DP1</strain>
    </source>
</reference>
<dbReference type="Gene3D" id="1.10.287.70">
    <property type="match status" value="1"/>
</dbReference>
<evidence type="ECO:0000313" key="3">
    <source>
        <dbReference type="Proteomes" id="UP001295684"/>
    </source>
</evidence>
<dbReference type="AlphaFoldDB" id="A0AAD1UQK6"/>
<comment type="caution">
    <text evidence="2">The sequence shown here is derived from an EMBL/GenBank/DDBJ whole genome shotgun (WGS) entry which is preliminary data.</text>
</comment>
<keyword evidence="1" id="KW-1133">Transmembrane helix</keyword>
<dbReference type="GO" id="GO:0006816">
    <property type="term" value="P:calcium ion transport"/>
    <property type="evidence" value="ECO:0007669"/>
    <property type="project" value="InterPro"/>
</dbReference>
<feature type="transmembrane region" description="Helical" evidence="1">
    <location>
        <begin position="1052"/>
        <end position="1071"/>
    </location>
</feature>
<organism evidence="2 3">
    <name type="scientific">Euplotes crassus</name>
    <dbReference type="NCBI Taxonomy" id="5936"/>
    <lineage>
        <taxon>Eukaryota</taxon>
        <taxon>Sar</taxon>
        <taxon>Alveolata</taxon>
        <taxon>Ciliophora</taxon>
        <taxon>Intramacronucleata</taxon>
        <taxon>Spirotrichea</taxon>
        <taxon>Hypotrichia</taxon>
        <taxon>Euplotida</taxon>
        <taxon>Euplotidae</taxon>
        <taxon>Moneuplotes</taxon>
    </lineage>
</organism>
<accession>A0AAD1UQK6</accession>
<keyword evidence="1" id="KW-0812">Transmembrane</keyword>
<protein>
    <submittedName>
        <fullName evidence="2">Uncharacterized protein</fullName>
    </submittedName>
</protein>
<feature type="transmembrane region" description="Helical" evidence="1">
    <location>
        <begin position="813"/>
        <end position="832"/>
    </location>
</feature>